<accession>A0A9D4IEV2</accession>
<comment type="caution">
    <text evidence="1">The sequence shown here is derived from an EMBL/GenBank/DDBJ whole genome shotgun (WGS) entry which is preliminary data.</text>
</comment>
<name>A0A9D4IEV2_DREPO</name>
<dbReference type="EMBL" id="JAIWYP010000009">
    <property type="protein sequence ID" value="KAH3771380.1"/>
    <property type="molecule type" value="Genomic_DNA"/>
</dbReference>
<gene>
    <name evidence="1" type="ORF">DPMN_172696</name>
</gene>
<evidence type="ECO:0000313" key="2">
    <source>
        <dbReference type="Proteomes" id="UP000828390"/>
    </source>
</evidence>
<evidence type="ECO:0000313" key="1">
    <source>
        <dbReference type="EMBL" id="KAH3771380.1"/>
    </source>
</evidence>
<reference evidence="1" key="2">
    <citation type="submission" date="2020-11" db="EMBL/GenBank/DDBJ databases">
        <authorList>
            <person name="McCartney M.A."/>
            <person name="Auch B."/>
            <person name="Kono T."/>
            <person name="Mallez S."/>
            <person name="Becker A."/>
            <person name="Gohl D.M."/>
            <person name="Silverstein K.A.T."/>
            <person name="Koren S."/>
            <person name="Bechman K.B."/>
            <person name="Herman A."/>
            <person name="Abrahante J.E."/>
            <person name="Garbe J."/>
        </authorList>
    </citation>
    <scope>NUCLEOTIDE SEQUENCE</scope>
    <source>
        <strain evidence="1">Duluth1</strain>
        <tissue evidence="1">Whole animal</tissue>
    </source>
</reference>
<sequence>MCSVDSVPNSTYTWDTGQKGSILTILNVTRTTNTRHDCTANNVMDTSFKGVVFGSNSFFANLDILCKFKFTSLRYNNLTPIEYEFKVIEGSSFTILCSANKGDVLTIRNVRTDMERNVTLLSGLHL</sequence>
<dbReference type="Proteomes" id="UP000828390">
    <property type="component" value="Unassembled WGS sequence"/>
</dbReference>
<reference evidence="1" key="1">
    <citation type="journal article" date="2019" name="bioRxiv">
        <title>The Genome of the Zebra Mussel, Dreissena polymorpha: A Resource for Invasive Species Research.</title>
        <authorList>
            <person name="McCartney M.A."/>
            <person name="Auch B."/>
            <person name="Kono T."/>
            <person name="Mallez S."/>
            <person name="Zhang Y."/>
            <person name="Obille A."/>
            <person name="Becker A."/>
            <person name="Abrahante J.E."/>
            <person name="Garbe J."/>
            <person name="Badalamenti J.P."/>
            <person name="Herman A."/>
            <person name="Mangelson H."/>
            <person name="Liachko I."/>
            <person name="Sullivan S."/>
            <person name="Sone E.D."/>
            <person name="Koren S."/>
            <person name="Silverstein K.A.T."/>
            <person name="Beckman K.B."/>
            <person name="Gohl D.M."/>
        </authorList>
    </citation>
    <scope>NUCLEOTIDE SEQUENCE</scope>
    <source>
        <strain evidence="1">Duluth1</strain>
        <tissue evidence="1">Whole animal</tissue>
    </source>
</reference>
<keyword evidence="2" id="KW-1185">Reference proteome</keyword>
<organism evidence="1 2">
    <name type="scientific">Dreissena polymorpha</name>
    <name type="common">Zebra mussel</name>
    <name type="synonym">Mytilus polymorpha</name>
    <dbReference type="NCBI Taxonomy" id="45954"/>
    <lineage>
        <taxon>Eukaryota</taxon>
        <taxon>Metazoa</taxon>
        <taxon>Spiralia</taxon>
        <taxon>Lophotrochozoa</taxon>
        <taxon>Mollusca</taxon>
        <taxon>Bivalvia</taxon>
        <taxon>Autobranchia</taxon>
        <taxon>Heteroconchia</taxon>
        <taxon>Euheterodonta</taxon>
        <taxon>Imparidentia</taxon>
        <taxon>Neoheterodontei</taxon>
        <taxon>Myida</taxon>
        <taxon>Dreissenoidea</taxon>
        <taxon>Dreissenidae</taxon>
        <taxon>Dreissena</taxon>
    </lineage>
</organism>
<dbReference type="AlphaFoldDB" id="A0A9D4IEV2"/>
<protein>
    <submittedName>
        <fullName evidence="1">Uncharacterized protein</fullName>
    </submittedName>
</protein>
<proteinExistence type="predicted"/>